<evidence type="ECO:0000313" key="2">
    <source>
        <dbReference type="RefSeq" id="XP_051860075.1"/>
    </source>
</evidence>
<sequence length="400" mass="47354">MDILNDDTLMRIFGYLDLKSQQIITTIHPRFYDLMPNVWILQYKTVNISLFEANFSSESFEYFLEAIRCTVKAIRLRLMTWEHYEVLISKIFPNVEDFRFSTVPSNLLTDIEIPKIAKSFPNLRTFSPQGHFCGVHFNTFPKLERLTLTYCRRFFINNLLIIMKVCQLKEIKLCMSEQHHFQSVAFRLPFDCVQHLESIKIDIDELPWFERELSKLQHLKELTICGPRQRSTLYFLIDKLDCFRHKRHLKILETCNASNTLGTVINAGLQVDALKIVTDNLLLDGFGFFTNQMFANIKELYFKTCSISEEHSFESLIHNTRHLELVSVEQCLFGFDNYKFDIPQIVQNRFQPIRINLYQNVFEPTSLPWKWSTIGDSYMLQIIEGRNYEYSFEPVYIAFK</sequence>
<dbReference type="SUPFAM" id="SSF52047">
    <property type="entry name" value="RNI-like"/>
    <property type="match status" value="1"/>
</dbReference>
<dbReference type="RefSeq" id="XP_051860075.1">
    <property type="nucleotide sequence ID" value="XM_052004115.1"/>
</dbReference>
<evidence type="ECO:0000313" key="1">
    <source>
        <dbReference type="Proteomes" id="UP000515160"/>
    </source>
</evidence>
<dbReference type="AlphaFoldDB" id="A0A9C6SQC1"/>
<dbReference type="Gene3D" id="3.80.10.10">
    <property type="entry name" value="Ribonuclease Inhibitor"/>
    <property type="match status" value="1"/>
</dbReference>
<protein>
    <submittedName>
        <fullName evidence="2">Uncharacterized protein LOC127565469</fullName>
    </submittedName>
</protein>
<proteinExistence type="predicted"/>
<dbReference type="OrthoDB" id="7939463at2759"/>
<name>A0A9C6SQC1_DROAB</name>
<dbReference type="GeneID" id="127565469"/>
<dbReference type="InterPro" id="IPR032675">
    <property type="entry name" value="LRR_dom_sf"/>
</dbReference>
<reference evidence="2" key="1">
    <citation type="submission" date="2025-08" db="UniProtKB">
        <authorList>
            <consortium name="RefSeq"/>
        </authorList>
    </citation>
    <scope>IDENTIFICATION</scope>
    <source>
        <strain evidence="2">15112-1751.03</strain>
        <tissue evidence="2">Whole Adult</tissue>
    </source>
</reference>
<gene>
    <name evidence="2" type="primary">LOC127565469</name>
</gene>
<keyword evidence="1" id="KW-1185">Reference proteome</keyword>
<dbReference type="Proteomes" id="UP000515160">
    <property type="component" value="Chromosome 3"/>
</dbReference>
<organism evidence="1 2">
    <name type="scientific">Drosophila albomicans</name>
    <name type="common">Fruit fly</name>
    <dbReference type="NCBI Taxonomy" id="7291"/>
    <lineage>
        <taxon>Eukaryota</taxon>
        <taxon>Metazoa</taxon>
        <taxon>Ecdysozoa</taxon>
        <taxon>Arthropoda</taxon>
        <taxon>Hexapoda</taxon>
        <taxon>Insecta</taxon>
        <taxon>Pterygota</taxon>
        <taxon>Neoptera</taxon>
        <taxon>Endopterygota</taxon>
        <taxon>Diptera</taxon>
        <taxon>Brachycera</taxon>
        <taxon>Muscomorpha</taxon>
        <taxon>Ephydroidea</taxon>
        <taxon>Drosophilidae</taxon>
        <taxon>Drosophila</taxon>
    </lineage>
</organism>
<accession>A0A9C6SQC1</accession>